<evidence type="ECO:0000256" key="20">
    <source>
        <dbReference type="SAM" id="SignalP"/>
    </source>
</evidence>
<evidence type="ECO:0000256" key="9">
    <source>
        <dbReference type="ARBA" id="ARBA00022729"/>
    </source>
</evidence>
<keyword evidence="15 19" id="KW-0472">Membrane</keyword>
<dbReference type="EMBL" id="JPOX01000019">
    <property type="protein sequence ID" value="KFX46452.1"/>
    <property type="molecule type" value="Genomic_DNA"/>
</dbReference>
<dbReference type="HOGENOM" id="CLU_047751_0_0_1"/>
<dbReference type="eggNOG" id="ENOG502QVJJ">
    <property type="taxonomic scope" value="Eukaryota"/>
</dbReference>
<evidence type="ECO:0000256" key="7">
    <source>
        <dbReference type="ARBA" id="ARBA00022448"/>
    </source>
</evidence>
<reference evidence="22" key="1">
    <citation type="journal article" date="2014" name="PLoS Genet.">
        <title>Signature Gene Expression Reveals Novel Clues to the Molecular Mechanisms of Dimorphic Transition in Penicillium marneffei.</title>
        <authorList>
            <person name="Yang E."/>
            <person name="Wang G."/>
            <person name="Cai J."/>
            <person name="Woo P.C."/>
            <person name="Lau S.K."/>
            <person name="Yuen K.-Y."/>
            <person name="Chow W.-N."/>
            <person name="Lin X."/>
        </authorList>
    </citation>
    <scope>NUCLEOTIDE SEQUENCE [LARGE SCALE GENOMIC DNA]</scope>
    <source>
        <strain evidence="22">PM1</strain>
    </source>
</reference>
<evidence type="ECO:0000256" key="11">
    <source>
        <dbReference type="ARBA" id="ARBA00022989"/>
    </source>
</evidence>
<organism evidence="22">
    <name type="scientific">Talaromyces marneffei PM1</name>
    <dbReference type="NCBI Taxonomy" id="1077442"/>
    <lineage>
        <taxon>Eukaryota</taxon>
        <taxon>Fungi</taxon>
        <taxon>Dikarya</taxon>
        <taxon>Ascomycota</taxon>
        <taxon>Pezizomycotina</taxon>
        <taxon>Eurotiomycetes</taxon>
        <taxon>Eurotiomycetidae</taxon>
        <taxon>Eurotiales</taxon>
        <taxon>Trichocomaceae</taxon>
        <taxon>Talaromyces</taxon>
        <taxon>Talaromyces sect. Talaromyces</taxon>
    </lineage>
</organism>
<dbReference type="SUPFAM" id="SSF50911">
    <property type="entry name" value="Mannose 6-phosphate receptor domain"/>
    <property type="match status" value="1"/>
</dbReference>
<protein>
    <recommendedName>
        <fullName evidence="6">Autophagy-related protein 27</fullName>
    </recommendedName>
</protein>
<comment type="subcellular location">
    <subcellularLocation>
        <location evidence="2">Cytoplasmic vesicle membrane</location>
        <topology evidence="2">Single-pass type I membrane protein</topology>
    </subcellularLocation>
    <subcellularLocation>
        <location evidence="4">Golgi apparatus membrane</location>
        <topology evidence="4">Single-pass type I membrane protein</topology>
    </subcellularLocation>
    <subcellularLocation>
        <location evidence="1">Mitochondrion membrane</location>
        <topology evidence="1">Single-pass membrane protein</topology>
    </subcellularLocation>
    <subcellularLocation>
        <location evidence="3">Preautophagosomal structure membrane</location>
        <topology evidence="3">Single-pass type I membrane protein</topology>
    </subcellularLocation>
</comment>
<evidence type="ECO:0000256" key="18">
    <source>
        <dbReference type="SAM" id="MobiDB-lite"/>
    </source>
</evidence>
<keyword evidence="12" id="KW-0072">Autophagy</keyword>
<dbReference type="PANTHER" id="PTHR15071:SF13">
    <property type="entry name" value="AUTOPHAGY-RELATED PROTEIN 27"/>
    <property type="match status" value="1"/>
</dbReference>
<accession>A0A093V1P8</accession>
<evidence type="ECO:0000256" key="13">
    <source>
        <dbReference type="ARBA" id="ARBA00023034"/>
    </source>
</evidence>
<evidence type="ECO:0000256" key="17">
    <source>
        <dbReference type="ARBA" id="ARBA00023329"/>
    </source>
</evidence>
<evidence type="ECO:0000313" key="22">
    <source>
        <dbReference type="EMBL" id="KFX46452.1"/>
    </source>
</evidence>
<dbReference type="AlphaFoldDB" id="A0A093V1P8"/>
<keyword evidence="7" id="KW-0813">Transport</keyword>
<keyword evidence="16" id="KW-1015">Disulfide bond</keyword>
<keyword evidence="11 19" id="KW-1133">Transmembrane helix</keyword>
<comment type="similarity">
    <text evidence="5">Belongs to the ATG27 family.</text>
</comment>
<evidence type="ECO:0000256" key="8">
    <source>
        <dbReference type="ARBA" id="ARBA00022692"/>
    </source>
</evidence>
<dbReference type="Pfam" id="PF09451">
    <property type="entry name" value="ATG27"/>
    <property type="match status" value="1"/>
</dbReference>
<evidence type="ECO:0000256" key="15">
    <source>
        <dbReference type="ARBA" id="ARBA00023136"/>
    </source>
</evidence>
<keyword evidence="14" id="KW-0496">Mitochondrion</keyword>
<keyword evidence="8 19" id="KW-0812">Transmembrane</keyword>
<keyword evidence="13" id="KW-0333">Golgi apparatus</keyword>
<evidence type="ECO:0000256" key="4">
    <source>
        <dbReference type="ARBA" id="ARBA00004614"/>
    </source>
</evidence>
<sequence>MRTSTQLAALASSLLLLPSLTHAISLDCANIVVDKVKFDLSPLSGVHEITDFQEFEDYSVNTTYVLNICNTLRGAATREGVKCGTSRNICGFEKTLYSDGRSDALKSLPIAGYENSLGGGSKDVEINLLKSLDPETEGVRVKISGGTILEPEFKKKYPASAIIDFQCDPTRTGLEGLKNDDDLDQATDSKLRRDDDKKGDGDNNQGGGQEDKPDTKNSSLIFQSFGLVDDKEGFILRLDWKTKYACEDYKRENPGSGGGSGRGGHWGFFTWLIIILFLCVAAYLIFGSWLNYNRYGARGWDLLPHSDTIRDIPYIFNDWMRRVINTLQGSGGSRGGYAAV</sequence>
<dbReference type="PANTHER" id="PTHR15071">
    <property type="entry name" value="MANNOSE-6-PHOSPHATE RECEPTOR FAMILY MEMBER"/>
    <property type="match status" value="1"/>
</dbReference>
<comment type="caution">
    <text evidence="22">The sequence shown here is derived from an EMBL/GenBank/DDBJ whole genome shotgun (WGS) entry which is preliminary data.</text>
</comment>
<dbReference type="InterPro" id="IPR009011">
    <property type="entry name" value="Man6P_isomerase_rcpt-bd_dom_sf"/>
</dbReference>
<dbReference type="GO" id="GO:0000139">
    <property type="term" value="C:Golgi membrane"/>
    <property type="evidence" value="ECO:0007669"/>
    <property type="project" value="UniProtKB-SubCell"/>
</dbReference>
<feature type="compositionally biased region" description="Basic and acidic residues" evidence="18">
    <location>
        <begin position="187"/>
        <end position="201"/>
    </location>
</feature>
<feature type="transmembrane region" description="Helical" evidence="19">
    <location>
        <begin position="266"/>
        <end position="286"/>
    </location>
</feature>
<evidence type="ECO:0000256" key="2">
    <source>
        <dbReference type="ARBA" id="ARBA00004358"/>
    </source>
</evidence>
<keyword evidence="9 20" id="KW-0732">Signal</keyword>
<evidence type="ECO:0000256" key="10">
    <source>
        <dbReference type="ARBA" id="ARBA00022927"/>
    </source>
</evidence>
<dbReference type="PROSITE" id="PS51914">
    <property type="entry name" value="MRH"/>
    <property type="match status" value="1"/>
</dbReference>
<dbReference type="EMBL" id="JPOX01000019">
    <property type="protein sequence ID" value="KFX46453.1"/>
    <property type="molecule type" value="Genomic_DNA"/>
</dbReference>
<evidence type="ECO:0000256" key="12">
    <source>
        <dbReference type="ARBA" id="ARBA00023006"/>
    </source>
</evidence>
<keyword evidence="10" id="KW-0653">Protein transport</keyword>
<keyword evidence="17" id="KW-0968">Cytoplasmic vesicle</keyword>
<name>A0A093V1P8_TALMA</name>
<evidence type="ECO:0000256" key="19">
    <source>
        <dbReference type="SAM" id="Phobius"/>
    </source>
</evidence>
<dbReference type="GO" id="GO:0006914">
    <property type="term" value="P:autophagy"/>
    <property type="evidence" value="ECO:0007669"/>
    <property type="project" value="UniProtKB-KW"/>
</dbReference>
<evidence type="ECO:0000256" key="16">
    <source>
        <dbReference type="ARBA" id="ARBA00023157"/>
    </source>
</evidence>
<evidence type="ECO:0000259" key="21">
    <source>
        <dbReference type="PROSITE" id="PS51914"/>
    </source>
</evidence>
<dbReference type="GO" id="GO:0031966">
    <property type="term" value="C:mitochondrial membrane"/>
    <property type="evidence" value="ECO:0007669"/>
    <property type="project" value="UniProtKB-SubCell"/>
</dbReference>
<evidence type="ECO:0000256" key="1">
    <source>
        <dbReference type="ARBA" id="ARBA00004304"/>
    </source>
</evidence>
<dbReference type="InterPro" id="IPR044865">
    <property type="entry name" value="MRH_dom"/>
</dbReference>
<dbReference type="GO" id="GO:0015031">
    <property type="term" value="P:protein transport"/>
    <property type="evidence" value="ECO:0007669"/>
    <property type="project" value="UniProtKB-KW"/>
</dbReference>
<proteinExistence type="inferred from homology"/>
<dbReference type="GO" id="GO:0030659">
    <property type="term" value="C:cytoplasmic vesicle membrane"/>
    <property type="evidence" value="ECO:0007669"/>
    <property type="project" value="UniProtKB-SubCell"/>
</dbReference>
<dbReference type="GO" id="GO:0034045">
    <property type="term" value="C:phagophore assembly site membrane"/>
    <property type="evidence" value="ECO:0007669"/>
    <property type="project" value="UniProtKB-SubCell"/>
</dbReference>
<evidence type="ECO:0000256" key="3">
    <source>
        <dbReference type="ARBA" id="ARBA00004472"/>
    </source>
</evidence>
<dbReference type="InterPro" id="IPR018939">
    <property type="entry name" value="Autophagy-rel_prot_27"/>
</dbReference>
<evidence type="ECO:0000256" key="6">
    <source>
        <dbReference type="ARBA" id="ARBA00013776"/>
    </source>
</evidence>
<feature type="region of interest" description="Disordered" evidence="18">
    <location>
        <begin position="174"/>
        <end position="217"/>
    </location>
</feature>
<dbReference type="Gene3D" id="2.70.130.10">
    <property type="entry name" value="Mannose-6-phosphate receptor binding domain"/>
    <property type="match status" value="1"/>
</dbReference>
<evidence type="ECO:0000256" key="5">
    <source>
        <dbReference type="ARBA" id="ARBA00005363"/>
    </source>
</evidence>
<evidence type="ECO:0000256" key="14">
    <source>
        <dbReference type="ARBA" id="ARBA00023128"/>
    </source>
</evidence>
<feature type="domain" description="MRH" evidence="21">
    <location>
        <begin position="26"/>
        <end position="248"/>
    </location>
</feature>
<gene>
    <name evidence="22" type="ORF">GQ26_0191750</name>
</gene>
<feature type="signal peptide" evidence="20">
    <location>
        <begin position="1"/>
        <end position="23"/>
    </location>
</feature>
<feature type="chain" id="PRO_5009749766" description="Autophagy-related protein 27" evidence="20">
    <location>
        <begin position="24"/>
        <end position="340"/>
    </location>
</feature>